<comment type="caution">
    <text evidence="1">The sequence shown here is derived from an EMBL/GenBank/DDBJ whole genome shotgun (WGS) entry which is preliminary data.</text>
</comment>
<evidence type="ECO:0000313" key="1">
    <source>
        <dbReference type="EMBL" id="MBE9118343.1"/>
    </source>
</evidence>
<dbReference type="AlphaFoldDB" id="A0A8J7DZP7"/>
<protein>
    <submittedName>
        <fullName evidence="1">Uncharacterized protein</fullName>
    </submittedName>
</protein>
<organism evidence="1 2">
    <name type="scientific">Lusitaniella coriacea LEGE 07157</name>
    <dbReference type="NCBI Taxonomy" id="945747"/>
    <lineage>
        <taxon>Bacteria</taxon>
        <taxon>Bacillati</taxon>
        <taxon>Cyanobacteriota</taxon>
        <taxon>Cyanophyceae</taxon>
        <taxon>Spirulinales</taxon>
        <taxon>Lusitaniellaceae</taxon>
        <taxon>Lusitaniella</taxon>
    </lineage>
</organism>
<name>A0A8J7DZP7_9CYAN</name>
<dbReference type="RefSeq" id="WP_194031429.1">
    <property type="nucleotide sequence ID" value="NZ_JADEWZ010000044.1"/>
</dbReference>
<keyword evidence="2" id="KW-1185">Reference proteome</keyword>
<dbReference type="Proteomes" id="UP000654482">
    <property type="component" value="Unassembled WGS sequence"/>
</dbReference>
<dbReference type="EMBL" id="JADEWZ010000044">
    <property type="protein sequence ID" value="MBE9118343.1"/>
    <property type="molecule type" value="Genomic_DNA"/>
</dbReference>
<sequence length="67" mass="7667">MSFSQFVIDLKQEISRSKSLLATICVTPKWQSPMGMTLHARSMMAYCPLTEYATRETNISIEVYFLA</sequence>
<proteinExistence type="predicted"/>
<accession>A0A8J7DZP7</accession>
<reference evidence="1" key="1">
    <citation type="submission" date="2020-10" db="EMBL/GenBank/DDBJ databases">
        <authorList>
            <person name="Castelo-Branco R."/>
            <person name="Eusebio N."/>
            <person name="Adriana R."/>
            <person name="Vieira A."/>
            <person name="Brugerolle De Fraissinette N."/>
            <person name="Rezende De Castro R."/>
            <person name="Schneider M.P."/>
            <person name="Vasconcelos V."/>
            <person name="Leao P.N."/>
        </authorList>
    </citation>
    <scope>NUCLEOTIDE SEQUENCE</scope>
    <source>
        <strain evidence="1">LEGE 07157</strain>
    </source>
</reference>
<gene>
    <name evidence="1" type="ORF">IQ249_20835</name>
</gene>
<evidence type="ECO:0000313" key="2">
    <source>
        <dbReference type="Proteomes" id="UP000654482"/>
    </source>
</evidence>